<dbReference type="InterPro" id="IPR000014">
    <property type="entry name" value="PAS"/>
</dbReference>
<dbReference type="PANTHER" id="PTHR44757">
    <property type="entry name" value="DIGUANYLATE CYCLASE DGCP"/>
    <property type="match status" value="1"/>
</dbReference>
<reference evidence="5 6" key="1">
    <citation type="journal article" date="2018" name="Environ. Microbiol.">
        <title>Genomes of ubiquitous marine and hypersaline Hydrogenovibrio, Thiomicrorhabdus and Thiomicrospira spp. encode a diversity of mechanisms to sustain chemolithoautotrophy in heterogeneous environments.</title>
        <authorList>
            <person name="Scott K.M."/>
            <person name="Williams J."/>
            <person name="Porter C.M.B."/>
            <person name="Russel S."/>
            <person name="Harmer T.L."/>
            <person name="Paul J.H."/>
            <person name="Antonen K.M."/>
            <person name="Bridges M.K."/>
            <person name="Camper G.J."/>
            <person name="Campla C.K."/>
            <person name="Casella L.G."/>
            <person name="Chase E."/>
            <person name="Conrad J.W."/>
            <person name="Cruz M.C."/>
            <person name="Dunlap D.S."/>
            <person name="Duran L."/>
            <person name="Fahsbender E.M."/>
            <person name="Goldsmith D.B."/>
            <person name="Keeley R.F."/>
            <person name="Kondoff M.R."/>
            <person name="Kussy B.I."/>
            <person name="Lane M.K."/>
            <person name="Lawler S."/>
            <person name="Leigh B.A."/>
            <person name="Lewis C."/>
            <person name="Lostal L.M."/>
            <person name="Marking D."/>
            <person name="Mancera P.A."/>
            <person name="McClenthan E.C."/>
            <person name="McIntyre E.A."/>
            <person name="Mine J.A."/>
            <person name="Modi S."/>
            <person name="Moore B.D."/>
            <person name="Morgan W.A."/>
            <person name="Nelson K.M."/>
            <person name="Nguyen K.N."/>
            <person name="Ogburn N."/>
            <person name="Parrino D.G."/>
            <person name="Pedapudi A.D."/>
            <person name="Pelham R.P."/>
            <person name="Preece A.M."/>
            <person name="Rampersad E.A."/>
            <person name="Richardson J.C."/>
            <person name="Rodgers C.M."/>
            <person name="Schaffer B.L."/>
            <person name="Sheridan N.E."/>
            <person name="Solone M.R."/>
            <person name="Staley Z.R."/>
            <person name="Tabuchi M."/>
            <person name="Waide R.J."/>
            <person name="Wanjugi P.W."/>
            <person name="Young S."/>
            <person name="Clum A."/>
            <person name="Daum C."/>
            <person name="Huntemann M."/>
            <person name="Ivanova N."/>
            <person name="Kyrpides N."/>
            <person name="Mikhailova N."/>
            <person name="Palaniappan K."/>
            <person name="Pillay M."/>
            <person name="Reddy T.B.K."/>
            <person name="Shapiro N."/>
            <person name="Stamatis D."/>
            <person name="Varghese N."/>
            <person name="Woyke T."/>
            <person name="Boden R."/>
            <person name="Freyermuth S.K."/>
            <person name="Kerfeld C.A."/>
        </authorList>
    </citation>
    <scope>NUCLEOTIDE SEQUENCE [LARGE SCALE GENOMIC DNA]</scope>
    <source>
        <strain evidence="5 6">JR-2</strain>
    </source>
</reference>
<dbReference type="FunFam" id="3.30.70.270:FF:000001">
    <property type="entry name" value="Diguanylate cyclase domain protein"/>
    <property type="match status" value="1"/>
</dbReference>
<evidence type="ECO:0000259" key="3">
    <source>
        <dbReference type="PROSITE" id="PS50113"/>
    </source>
</evidence>
<evidence type="ECO:0000256" key="1">
    <source>
        <dbReference type="ARBA" id="ARBA00001946"/>
    </source>
</evidence>
<dbReference type="PROSITE" id="PS50887">
    <property type="entry name" value="GGDEF"/>
    <property type="match status" value="1"/>
</dbReference>
<keyword evidence="6" id="KW-1185">Reference proteome</keyword>
<dbReference type="PROSITE" id="PS50112">
    <property type="entry name" value="PAS"/>
    <property type="match status" value="2"/>
</dbReference>
<dbReference type="InterPro" id="IPR043128">
    <property type="entry name" value="Rev_trsase/Diguanyl_cyclase"/>
</dbReference>
<evidence type="ECO:0000259" key="4">
    <source>
        <dbReference type="PROSITE" id="PS50887"/>
    </source>
</evidence>
<dbReference type="InterPro" id="IPR001610">
    <property type="entry name" value="PAC"/>
</dbReference>
<gene>
    <name evidence="5" type="ORF">EPV75_02710</name>
</gene>
<accession>A0A451G577</accession>
<dbReference type="EMBL" id="CP035033">
    <property type="protein sequence ID" value="QAB14654.1"/>
    <property type="molecule type" value="Genomic_DNA"/>
</dbReference>
<organism evidence="5 6">
    <name type="scientific">Hydrogenovibrio thermophilus</name>
    <dbReference type="NCBI Taxonomy" id="265883"/>
    <lineage>
        <taxon>Bacteria</taxon>
        <taxon>Pseudomonadati</taxon>
        <taxon>Pseudomonadota</taxon>
        <taxon>Gammaproteobacteria</taxon>
        <taxon>Thiotrichales</taxon>
        <taxon>Piscirickettsiaceae</taxon>
        <taxon>Hydrogenovibrio</taxon>
    </lineage>
</organism>
<dbReference type="SUPFAM" id="SSF55785">
    <property type="entry name" value="PYP-like sensor domain (PAS domain)"/>
    <property type="match status" value="2"/>
</dbReference>
<dbReference type="AlphaFoldDB" id="A0A451G577"/>
<evidence type="ECO:0000313" key="6">
    <source>
        <dbReference type="Proteomes" id="UP000285478"/>
    </source>
</evidence>
<dbReference type="Pfam" id="PF13426">
    <property type="entry name" value="PAS_9"/>
    <property type="match status" value="1"/>
</dbReference>
<dbReference type="InterPro" id="IPR052155">
    <property type="entry name" value="Biofilm_reg_signaling"/>
</dbReference>
<dbReference type="Pfam" id="PF08447">
    <property type="entry name" value="PAS_3"/>
    <property type="match status" value="1"/>
</dbReference>
<evidence type="ECO:0000313" key="5">
    <source>
        <dbReference type="EMBL" id="QAB14654.1"/>
    </source>
</evidence>
<dbReference type="SMART" id="SM00091">
    <property type="entry name" value="PAS"/>
    <property type="match status" value="2"/>
</dbReference>
<dbReference type="Gene3D" id="3.30.70.270">
    <property type="match status" value="1"/>
</dbReference>
<dbReference type="InterPro" id="IPR035965">
    <property type="entry name" value="PAS-like_dom_sf"/>
</dbReference>
<dbReference type="NCBIfam" id="TIGR00254">
    <property type="entry name" value="GGDEF"/>
    <property type="match status" value="1"/>
</dbReference>
<proteinExistence type="predicted"/>
<sequence>MATQKTEHQTEHPDFETLFDNLADGVYLLEPKTSNILWCNRAAYEDLGFEKHEVLNHSVLSLQKDVVGQPQWDEIAQVIQAHKTYTFVGRHLHKNGGEIAVEINTTHFEHQGQTYFLSIARNVNKRLALEKDLQTKENSIWFALNEASDGLWEWEVDTGYVFFSPQLKKMLGYGPNEMEPVIETWTRNVHPDDLQMVMQVMQDYHQGLRGVYEVEYRLRNRNGHYLWVHDRGKVCQRGDDGKPLRMVGMVQNITERKQLQFQLEALAANDFLTQLPNRREGENQAQRHLALSKRNKMPLSLAVVDFDDFKSINDMHGHQKGDEAIVFGGQLLQQAIRSSDYIYRWGGEEFVIIFPNTKLEDTEVIAEKLRQAFESADWPSIGILPFTLSIGLAGYPGNGDTFEDIIAQADKAVYAAKENGRNQTILANELSQA</sequence>
<dbReference type="InterPro" id="IPR000700">
    <property type="entry name" value="PAS-assoc_C"/>
</dbReference>
<dbReference type="NCBIfam" id="TIGR00229">
    <property type="entry name" value="sensory_box"/>
    <property type="match status" value="2"/>
</dbReference>
<dbReference type="SMART" id="SM00267">
    <property type="entry name" value="GGDEF"/>
    <property type="match status" value="1"/>
</dbReference>
<name>A0A451G577_9GAMM</name>
<feature type="domain" description="PAC" evidence="3">
    <location>
        <begin position="212"/>
        <end position="265"/>
    </location>
</feature>
<dbReference type="SMART" id="SM00086">
    <property type="entry name" value="PAC"/>
    <property type="match status" value="2"/>
</dbReference>
<dbReference type="RefSeq" id="WP_128384379.1">
    <property type="nucleotide sequence ID" value="NZ_CP035033.1"/>
</dbReference>
<dbReference type="GO" id="GO:0003824">
    <property type="term" value="F:catalytic activity"/>
    <property type="evidence" value="ECO:0007669"/>
    <property type="project" value="UniProtKB-ARBA"/>
</dbReference>
<comment type="cofactor">
    <cofactor evidence="1">
        <name>Mg(2+)</name>
        <dbReference type="ChEBI" id="CHEBI:18420"/>
    </cofactor>
</comment>
<dbReference type="CDD" id="cd01949">
    <property type="entry name" value="GGDEF"/>
    <property type="match status" value="1"/>
</dbReference>
<dbReference type="CDD" id="cd00130">
    <property type="entry name" value="PAS"/>
    <property type="match status" value="1"/>
</dbReference>
<feature type="domain" description="PAS" evidence="2">
    <location>
        <begin position="136"/>
        <end position="208"/>
    </location>
</feature>
<dbReference type="KEGG" id="htr:EPV75_02710"/>
<feature type="domain" description="PAS" evidence="2">
    <location>
        <begin position="11"/>
        <end position="60"/>
    </location>
</feature>
<dbReference type="PANTHER" id="PTHR44757:SF2">
    <property type="entry name" value="BIOFILM ARCHITECTURE MAINTENANCE PROTEIN MBAA"/>
    <property type="match status" value="1"/>
</dbReference>
<dbReference type="PROSITE" id="PS50113">
    <property type="entry name" value="PAC"/>
    <property type="match status" value="1"/>
</dbReference>
<dbReference type="Proteomes" id="UP000285478">
    <property type="component" value="Chromosome"/>
</dbReference>
<feature type="domain" description="GGDEF" evidence="4">
    <location>
        <begin position="297"/>
        <end position="429"/>
    </location>
</feature>
<dbReference type="Gene3D" id="3.30.450.20">
    <property type="entry name" value="PAS domain"/>
    <property type="match status" value="2"/>
</dbReference>
<evidence type="ECO:0000259" key="2">
    <source>
        <dbReference type="PROSITE" id="PS50112"/>
    </source>
</evidence>
<dbReference type="InterPro" id="IPR013655">
    <property type="entry name" value="PAS_fold_3"/>
</dbReference>
<dbReference type="SUPFAM" id="SSF55073">
    <property type="entry name" value="Nucleotide cyclase"/>
    <property type="match status" value="1"/>
</dbReference>
<dbReference type="InterPro" id="IPR000160">
    <property type="entry name" value="GGDEF_dom"/>
</dbReference>
<dbReference type="Pfam" id="PF00990">
    <property type="entry name" value="GGDEF"/>
    <property type="match status" value="1"/>
</dbReference>
<dbReference type="InterPro" id="IPR029787">
    <property type="entry name" value="Nucleotide_cyclase"/>
</dbReference>
<protein>
    <submittedName>
        <fullName evidence="5">Diguanylate cyclase</fullName>
    </submittedName>
</protein>